<dbReference type="EC" id="3.2.1.52" evidence="3"/>
<dbReference type="InterPro" id="IPR036881">
    <property type="entry name" value="Glyco_hydro_3_C_sf"/>
</dbReference>
<dbReference type="InterPro" id="IPR017853">
    <property type="entry name" value="GH"/>
</dbReference>
<comment type="caution">
    <text evidence="7">The sequence shown here is derived from an EMBL/GenBank/DDBJ whole genome shotgun (WGS) entry which is preliminary data.</text>
</comment>
<evidence type="ECO:0000313" key="7">
    <source>
        <dbReference type="EMBL" id="RZS94456.1"/>
    </source>
</evidence>
<evidence type="ECO:0000256" key="2">
    <source>
        <dbReference type="ARBA" id="ARBA00005336"/>
    </source>
</evidence>
<dbReference type="AlphaFoldDB" id="A0A4Q7P3E9"/>
<dbReference type="InterPro" id="IPR001764">
    <property type="entry name" value="Glyco_hydro_3_N"/>
</dbReference>
<sequence length="580" mass="65209">MVDLKGKPFYLSDADIKWVEDTIASMTMEEKIGQLFVLMAKSDDENDIKEVVEKYHQAGLRYPPKTARMVWEQNRNYQKYSRIPMLMASNCDNGGDGACSDGTYIATAAACGAAPTRQTSFDMGYVSGKESEAIGSSWVFNPCCDIFMNWRNTIINTRSFGNETEAVIENIRAFIDGVHQSNVACCCKHFPGDGVEDRDQHLVLGVNDLSAEDWDNSYRRVYQAMIDEDLETIMVGHIALPEMSRRLRPGIQDQDIMPATLAPELLTDLLRGEMGFNGLIITDASHMGGIANMMKREYAVPLTIAAGCDLFLYANDYDEDFGYMRKGIENGVITPERLEDALKRILGLKAHLHLHERQAAGTLVPEEDALKTVGCPEHLELAKKAADQCITLVKDTQKNLPIRPDTHKRIRLFYIGSTPVSRAYKGDPVKQVVIEELQRAGFEVSVAPSMADLEVEYGVRPENNTLMTNCGSRKDFQDNYDAVMMFINVKGYAQENNVRIRWSVGHSNEMPWFVTEKPTVGVSLNYTTHLWDVPQIHTFINSYGHTREVIRQTIEKIMGGSEFKGTANDTVFCGKWDTRL</sequence>
<evidence type="ECO:0000259" key="6">
    <source>
        <dbReference type="Pfam" id="PF00933"/>
    </source>
</evidence>
<keyword evidence="8" id="KW-1185">Reference proteome</keyword>
<dbReference type="EMBL" id="SGXF01000004">
    <property type="protein sequence ID" value="RZS94456.1"/>
    <property type="molecule type" value="Genomic_DNA"/>
</dbReference>
<reference evidence="7 8" key="1">
    <citation type="submission" date="2019-02" db="EMBL/GenBank/DDBJ databases">
        <title>Genomic Encyclopedia of Type Strains, Phase IV (KMG-IV): sequencing the most valuable type-strain genomes for metagenomic binning, comparative biology and taxonomic classification.</title>
        <authorList>
            <person name="Goeker M."/>
        </authorList>
    </citation>
    <scope>NUCLEOTIDE SEQUENCE [LARGE SCALE GENOMIC DNA]</scope>
    <source>
        <strain evidence="7 8">DSM 29486</strain>
    </source>
</reference>
<comment type="similarity">
    <text evidence="2">Belongs to the glycosyl hydrolase 3 family.</text>
</comment>
<keyword evidence="5" id="KW-0326">Glycosidase</keyword>
<evidence type="ECO:0000313" key="8">
    <source>
        <dbReference type="Proteomes" id="UP000292927"/>
    </source>
</evidence>
<dbReference type="Pfam" id="PF00933">
    <property type="entry name" value="Glyco_hydro_3"/>
    <property type="match status" value="1"/>
</dbReference>
<dbReference type="InterPro" id="IPR050226">
    <property type="entry name" value="NagZ_Beta-hexosaminidase"/>
</dbReference>
<keyword evidence="4" id="KW-0378">Hydrolase</keyword>
<accession>A0A4Q7P3E9</accession>
<gene>
    <name evidence="7" type="ORF">EV209_2299</name>
</gene>
<dbReference type="InterPro" id="IPR036962">
    <property type="entry name" value="Glyco_hydro_3_N_sf"/>
</dbReference>
<evidence type="ECO:0000256" key="3">
    <source>
        <dbReference type="ARBA" id="ARBA00012663"/>
    </source>
</evidence>
<dbReference type="Gene3D" id="3.20.20.300">
    <property type="entry name" value="Glycoside hydrolase, family 3, N-terminal domain"/>
    <property type="match status" value="1"/>
</dbReference>
<dbReference type="RefSeq" id="WP_130435567.1">
    <property type="nucleotide sequence ID" value="NZ_SGXF01000004.1"/>
</dbReference>
<protein>
    <recommendedName>
        <fullName evidence="3">beta-N-acetylhexosaminidase</fullName>
        <ecNumber evidence="3">3.2.1.52</ecNumber>
    </recommendedName>
</protein>
<dbReference type="Gene3D" id="3.40.50.1700">
    <property type="entry name" value="Glycoside hydrolase family 3 C-terminal domain"/>
    <property type="match status" value="1"/>
</dbReference>
<comment type="catalytic activity">
    <reaction evidence="1">
        <text>Hydrolysis of terminal non-reducing N-acetyl-D-hexosamine residues in N-acetyl-beta-D-hexosaminides.</text>
        <dbReference type="EC" id="3.2.1.52"/>
    </reaction>
</comment>
<organism evidence="7 8">
    <name type="scientific">Cuneatibacter caecimuris</name>
    <dbReference type="NCBI Taxonomy" id="1796618"/>
    <lineage>
        <taxon>Bacteria</taxon>
        <taxon>Bacillati</taxon>
        <taxon>Bacillota</taxon>
        <taxon>Clostridia</taxon>
        <taxon>Lachnospirales</taxon>
        <taxon>Lachnospiraceae</taxon>
        <taxon>Cuneatibacter</taxon>
    </lineage>
</organism>
<dbReference type="GO" id="GO:0016301">
    <property type="term" value="F:kinase activity"/>
    <property type="evidence" value="ECO:0007669"/>
    <property type="project" value="UniProtKB-KW"/>
</dbReference>
<dbReference type="PANTHER" id="PTHR30480:SF13">
    <property type="entry name" value="BETA-HEXOSAMINIDASE"/>
    <property type="match status" value="1"/>
</dbReference>
<dbReference type="GO" id="GO:0005975">
    <property type="term" value="P:carbohydrate metabolic process"/>
    <property type="evidence" value="ECO:0007669"/>
    <property type="project" value="InterPro"/>
</dbReference>
<evidence type="ECO:0000256" key="1">
    <source>
        <dbReference type="ARBA" id="ARBA00001231"/>
    </source>
</evidence>
<proteinExistence type="inferred from homology"/>
<evidence type="ECO:0000256" key="4">
    <source>
        <dbReference type="ARBA" id="ARBA00022801"/>
    </source>
</evidence>
<dbReference type="GO" id="GO:0004563">
    <property type="term" value="F:beta-N-acetylhexosaminidase activity"/>
    <property type="evidence" value="ECO:0007669"/>
    <property type="project" value="UniProtKB-EC"/>
</dbReference>
<dbReference type="Proteomes" id="UP000292927">
    <property type="component" value="Unassembled WGS sequence"/>
</dbReference>
<feature type="domain" description="Glycoside hydrolase family 3 N-terminal" evidence="6">
    <location>
        <begin position="27"/>
        <end position="347"/>
    </location>
</feature>
<dbReference type="PANTHER" id="PTHR30480">
    <property type="entry name" value="BETA-HEXOSAMINIDASE-RELATED"/>
    <property type="match status" value="1"/>
</dbReference>
<dbReference type="GO" id="GO:0009254">
    <property type="term" value="P:peptidoglycan turnover"/>
    <property type="evidence" value="ECO:0007669"/>
    <property type="project" value="TreeGrafter"/>
</dbReference>
<dbReference type="SUPFAM" id="SSF51445">
    <property type="entry name" value="(Trans)glycosidases"/>
    <property type="match status" value="1"/>
</dbReference>
<dbReference type="OrthoDB" id="9805821at2"/>
<keyword evidence="7" id="KW-0808">Transferase</keyword>
<evidence type="ECO:0000256" key="5">
    <source>
        <dbReference type="ARBA" id="ARBA00023295"/>
    </source>
</evidence>
<keyword evidence="7" id="KW-0418">Kinase</keyword>
<name>A0A4Q7P3E9_9FIRM</name>